<evidence type="ECO:0000313" key="3">
    <source>
        <dbReference type="Proteomes" id="UP000245956"/>
    </source>
</evidence>
<feature type="region of interest" description="Disordered" evidence="1">
    <location>
        <begin position="418"/>
        <end position="446"/>
    </location>
</feature>
<sequence length="809" mass="87246">MAARWAMTGVHDLALLSRHGTTRHDIPYASRMLRHPSARRTVLPGEHGRSVRRELGGGCVAGVARPRTEAVGRVWGVVLVLLCGGGSAGSGGGTANNNKGDVPSSAGGGAARGRSCWTRRQTTDVYGRQAGSGRCEEAISMHNITHHHVCMYAGMYESADYKVRRGTMTTSREDDDDDDCGRRRHQMDAAVTNRAPASAGAHQHSAAKRPTPQQWEAPMEDRRDQGSSAAKAHLDRAPAWEACARAWRAGLSAAQDAPACSVCGRGQAGGSVLSVAVMQAVNSMEGDGDCRSWFARLAGWLAGWLAVNPEVRCLEFCAAMRRCELIQEVAVLPPLQAQPAKAELAAASKQGRKMNLAMLPDSDSLLLYLADAGPPSSKHVPMTSAQEPPPSSVLRVIVGTGAGPCLVFPAPHVSFSHPLSRRPADVTARERERESPNRRDIITSSPPPLVSLKIAERDKSFHPRPVLARAHVSDASPAFAEPRDPALRSCRAHTHGRGLYFVTATARATVSRPLCSGCSAVDPDVRTCGHTHNVHASTYMVREPSFTDKAEGALRYRVVACSWWVLFPPFRPPSPRLWGNFRVFGPRRAAAASRRRHGEGNSLPFPSSLPPVRATRRNAAVQPPSVWVQLIPLPHPFQSISMPSSPPLKSATPPITPAHPHPPRTKQGRLLTHAPTNGRRRPEPRTSQPARPAPVPASLGGLLALLLLQAAILGRREDVPPAPCILPSLLGFTMTMMVGDVRCGGEWPLVRRCRNGLVTLQPLTRHLGNIRRPQVSLPGCLASTSRPYNLTFGGKVNCWAFLGVVDFWA</sequence>
<feature type="region of interest" description="Disordered" evidence="1">
    <location>
        <begin position="90"/>
        <end position="115"/>
    </location>
</feature>
<reference evidence="2 3" key="1">
    <citation type="journal article" date="2016" name="Front. Microbiol.">
        <title>Genome and transcriptome sequences reveal the specific parasitism of the nematophagous Purpureocillium lilacinum 36-1.</title>
        <authorList>
            <person name="Xie J."/>
            <person name="Li S."/>
            <person name="Mo C."/>
            <person name="Xiao X."/>
            <person name="Peng D."/>
            <person name="Wang G."/>
            <person name="Xiao Y."/>
        </authorList>
    </citation>
    <scope>NUCLEOTIDE SEQUENCE [LARGE SCALE GENOMIC DNA]</scope>
    <source>
        <strain evidence="2 3">36-1</strain>
    </source>
</reference>
<dbReference type="EMBL" id="LCWV01000001">
    <property type="protein sequence ID" value="PWI76738.1"/>
    <property type="molecule type" value="Genomic_DNA"/>
</dbReference>
<name>A0A2U3EQF7_PURLI</name>
<proteinExistence type="predicted"/>
<gene>
    <name evidence="2" type="ORF">PCL_03932</name>
</gene>
<comment type="caution">
    <text evidence="2">The sequence shown here is derived from an EMBL/GenBank/DDBJ whole genome shotgun (WGS) entry which is preliminary data.</text>
</comment>
<protein>
    <submittedName>
        <fullName evidence="2">Uncharacterized protein</fullName>
    </submittedName>
</protein>
<evidence type="ECO:0000256" key="1">
    <source>
        <dbReference type="SAM" id="MobiDB-lite"/>
    </source>
</evidence>
<dbReference type="AlphaFoldDB" id="A0A2U3EQF7"/>
<feature type="region of interest" description="Disordered" evidence="1">
    <location>
        <begin position="641"/>
        <end position="694"/>
    </location>
</feature>
<dbReference type="Proteomes" id="UP000245956">
    <property type="component" value="Unassembled WGS sequence"/>
</dbReference>
<feature type="region of interest" description="Disordered" evidence="1">
    <location>
        <begin position="592"/>
        <end position="611"/>
    </location>
</feature>
<evidence type="ECO:0000313" key="2">
    <source>
        <dbReference type="EMBL" id="PWI76738.1"/>
    </source>
</evidence>
<organism evidence="2 3">
    <name type="scientific">Purpureocillium lilacinum</name>
    <name type="common">Paecilomyces lilacinus</name>
    <dbReference type="NCBI Taxonomy" id="33203"/>
    <lineage>
        <taxon>Eukaryota</taxon>
        <taxon>Fungi</taxon>
        <taxon>Dikarya</taxon>
        <taxon>Ascomycota</taxon>
        <taxon>Pezizomycotina</taxon>
        <taxon>Sordariomycetes</taxon>
        <taxon>Hypocreomycetidae</taxon>
        <taxon>Hypocreales</taxon>
        <taxon>Ophiocordycipitaceae</taxon>
        <taxon>Purpureocillium</taxon>
    </lineage>
</organism>
<feature type="compositionally biased region" description="Basic and acidic residues" evidence="1">
    <location>
        <begin position="422"/>
        <end position="441"/>
    </location>
</feature>
<feature type="region of interest" description="Disordered" evidence="1">
    <location>
        <begin position="191"/>
        <end position="230"/>
    </location>
</feature>
<accession>A0A2U3EQF7</accession>